<dbReference type="SMART" id="SM01326">
    <property type="entry name" value="PTEN_C2"/>
    <property type="match status" value="1"/>
</dbReference>
<evidence type="ECO:0000313" key="6">
    <source>
        <dbReference type="Proteomes" id="UP001157418"/>
    </source>
</evidence>
<dbReference type="GO" id="GO:0005829">
    <property type="term" value="C:cytosol"/>
    <property type="evidence" value="ECO:0007669"/>
    <property type="project" value="TreeGrafter"/>
</dbReference>
<evidence type="ECO:0000259" key="4">
    <source>
        <dbReference type="PROSITE" id="PS51182"/>
    </source>
</evidence>
<organism evidence="5 6">
    <name type="scientific">Lactuca virosa</name>
    <dbReference type="NCBI Taxonomy" id="75947"/>
    <lineage>
        <taxon>Eukaryota</taxon>
        <taxon>Viridiplantae</taxon>
        <taxon>Streptophyta</taxon>
        <taxon>Embryophyta</taxon>
        <taxon>Tracheophyta</taxon>
        <taxon>Spermatophyta</taxon>
        <taxon>Magnoliopsida</taxon>
        <taxon>eudicotyledons</taxon>
        <taxon>Gunneridae</taxon>
        <taxon>Pentapetalae</taxon>
        <taxon>asterids</taxon>
        <taxon>campanulids</taxon>
        <taxon>Asterales</taxon>
        <taxon>Asteraceae</taxon>
        <taxon>Cichorioideae</taxon>
        <taxon>Cichorieae</taxon>
        <taxon>Lactucinae</taxon>
        <taxon>Lactuca</taxon>
    </lineage>
</organism>
<protein>
    <submittedName>
        <fullName evidence="5">Uncharacterized protein</fullName>
    </submittedName>
</protein>
<dbReference type="InterPro" id="IPR051281">
    <property type="entry name" value="Dual-spec_lipid-protein_phosph"/>
</dbReference>
<dbReference type="PROSITE" id="PS51182">
    <property type="entry name" value="C2_TENSIN"/>
    <property type="match status" value="1"/>
</dbReference>
<evidence type="ECO:0000313" key="5">
    <source>
        <dbReference type="EMBL" id="CAH1413251.1"/>
    </source>
</evidence>
<keyword evidence="6" id="KW-1185">Reference proteome</keyword>
<dbReference type="InterPro" id="IPR014020">
    <property type="entry name" value="Tensin_C2-dom"/>
</dbReference>
<keyword evidence="1" id="KW-0378">Hydrolase</keyword>
<dbReference type="InterPro" id="IPR029023">
    <property type="entry name" value="Tensin_phosphatase"/>
</dbReference>
<dbReference type="EMBL" id="CAKMRJ010000001">
    <property type="protein sequence ID" value="CAH1413251.1"/>
    <property type="molecule type" value="Genomic_DNA"/>
</dbReference>
<gene>
    <name evidence="5" type="ORF">LVIROSA_LOCUS1221</name>
</gene>
<reference evidence="5 6" key="1">
    <citation type="submission" date="2022-01" db="EMBL/GenBank/DDBJ databases">
        <authorList>
            <person name="Xiong W."/>
            <person name="Schranz E."/>
        </authorList>
    </citation>
    <scope>NUCLEOTIDE SEQUENCE [LARGE SCALE GENOMIC DNA]</scope>
</reference>
<feature type="domain" description="Phosphatase tensin-type" evidence="3">
    <location>
        <begin position="22"/>
        <end position="191"/>
    </location>
</feature>
<dbReference type="Pfam" id="PF10409">
    <property type="entry name" value="PTEN_C2"/>
    <property type="match status" value="1"/>
</dbReference>
<dbReference type="Proteomes" id="UP001157418">
    <property type="component" value="Unassembled WGS sequence"/>
</dbReference>
<sequence>MGFKVATLIPKCFGFEKKGRMVLVGGGRYELDISYITDRILALSFPSKLMRSMYQNPMTQVKKILEKRHPGHYKVYNLCTEQAYDPSHFNDLVERFPFDDNHAPSLQMIQEFCESVHSWLSSDPKNIVFVHRMDGKGRIGLMVGSYFVYAGILAEEAHQVYADKGTTKYLKVMIPSQRRYVNYWHKSLTFSDSCLPEVNLPKPCSKEIRRIRLFDTKTIESVFFVVSEMQEVTGQRYRSPAVVYRNFCRKSSISGFGNSEIEEEEPRNCLDHYFNEKTIKVTGDVCVTFYEKNIGGRLFYACFNTTFIENDSMKFSITELDKVGNKGKSIAGSDFRVELLFSPANPNSNDS</sequence>
<accession>A0AAU9LIH3</accession>
<dbReference type="SUPFAM" id="SSF49562">
    <property type="entry name" value="C2 domain (Calcium/lipid-binding domain, CaLB)"/>
    <property type="match status" value="1"/>
</dbReference>
<keyword evidence="2" id="KW-0904">Protein phosphatase</keyword>
<dbReference type="Gene3D" id="2.60.40.1110">
    <property type="match status" value="1"/>
</dbReference>
<dbReference type="GO" id="GO:0016314">
    <property type="term" value="F:phosphatidylinositol-3,4,5-trisphosphate 3-phosphatase activity"/>
    <property type="evidence" value="ECO:0007669"/>
    <property type="project" value="TreeGrafter"/>
</dbReference>
<dbReference type="AlphaFoldDB" id="A0AAU9LIH3"/>
<dbReference type="GO" id="GO:0004725">
    <property type="term" value="F:protein tyrosine phosphatase activity"/>
    <property type="evidence" value="ECO:0007669"/>
    <property type="project" value="TreeGrafter"/>
</dbReference>
<dbReference type="InterPro" id="IPR029021">
    <property type="entry name" value="Prot-tyrosine_phosphatase-like"/>
</dbReference>
<proteinExistence type="predicted"/>
<dbReference type="PANTHER" id="PTHR12305">
    <property type="entry name" value="PHOSPHATASE WITH HOMOLOGY TO TENSIN"/>
    <property type="match status" value="1"/>
</dbReference>
<evidence type="ECO:0000259" key="3">
    <source>
        <dbReference type="PROSITE" id="PS51181"/>
    </source>
</evidence>
<evidence type="ECO:0000256" key="1">
    <source>
        <dbReference type="ARBA" id="ARBA00022801"/>
    </source>
</evidence>
<evidence type="ECO:0000256" key="2">
    <source>
        <dbReference type="ARBA" id="ARBA00022912"/>
    </source>
</evidence>
<dbReference type="PANTHER" id="PTHR12305:SF60">
    <property type="entry name" value="PHOSPHATIDYLINOSITOL 3,4,5-TRISPHOSPHATE 3-PHOSPHATASE TPTE2-RELATED"/>
    <property type="match status" value="1"/>
</dbReference>
<dbReference type="SUPFAM" id="SSF52799">
    <property type="entry name" value="(Phosphotyrosine protein) phosphatases II"/>
    <property type="match status" value="1"/>
</dbReference>
<dbReference type="InterPro" id="IPR035892">
    <property type="entry name" value="C2_domain_sf"/>
</dbReference>
<dbReference type="GO" id="GO:0046856">
    <property type="term" value="P:phosphatidylinositol dephosphorylation"/>
    <property type="evidence" value="ECO:0007669"/>
    <property type="project" value="TreeGrafter"/>
</dbReference>
<name>A0AAU9LIH3_9ASTR</name>
<dbReference type="PROSITE" id="PS51181">
    <property type="entry name" value="PPASE_TENSIN"/>
    <property type="match status" value="1"/>
</dbReference>
<comment type="caution">
    <text evidence="5">The sequence shown here is derived from an EMBL/GenBank/DDBJ whole genome shotgun (WGS) entry which is preliminary data.</text>
</comment>
<dbReference type="Gene3D" id="3.90.190.10">
    <property type="entry name" value="Protein tyrosine phosphatase superfamily"/>
    <property type="match status" value="1"/>
</dbReference>
<feature type="domain" description="C2 tensin-type" evidence="4">
    <location>
        <begin position="203"/>
        <end position="344"/>
    </location>
</feature>
<dbReference type="Pfam" id="PF22785">
    <property type="entry name" value="Tc-R-P"/>
    <property type="match status" value="1"/>
</dbReference>